<name>N1ULB6_LEPIR</name>
<dbReference type="BioCyc" id="LINT1085541:G11IQ-3030-MONOMER"/>
<organism evidence="2 3">
    <name type="scientific">Leptospira interrogans serovar Australis str. 200703203</name>
    <dbReference type="NCBI Taxonomy" id="1085541"/>
    <lineage>
        <taxon>Bacteria</taxon>
        <taxon>Pseudomonadati</taxon>
        <taxon>Spirochaetota</taxon>
        <taxon>Spirochaetia</taxon>
        <taxon>Leptospirales</taxon>
        <taxon>Leptospiraceae</taxon>
        <taxon>Leptospira</taxon>
    </lineage>
</organism>
<dbReference type="Proteomes" id="UP000012220">
    <property type="component" value="Unassembled WGS sequence"/>
</dbReference>
<accession>N1ULB6</accession>
<feature type="compositionally biased region" description="Basic and acidic residues" evidence="1">
    <location>
        <begin position="11"/>
        <end position="21"/>
    </location>
</feature>
<dbReference type="EMBL" id="AHNY02000191">
    <property type="protein sequence ID" value="EMY24479.1"/>
    <property type="molecule type" value="Genomic_DNA"/>
</dbReference>
<dbReference type="AlphaFoldDB" id="N1ULB6"/>
<evidence type="ECO:0000256" key="1">
    <source>
        <dbReference type="SAM" id="MobiDB-lite"/>
    </source>
</evidence>
<feature type="region of interest" description="Disordered" evidence="1">
    <location>
        <begin position="1"/>
        <end position="49"/>
    </location>
</feature>
<gene>
    <name evidence="2" type="ORF">LEP1GSC115_4865</name>
</gene>
<sequence>MRYCSEAIGRQSERMDGRAGVESKTGIVGNKDIYPEGSELESDREDGKA</sequence>
<comment type="caution">
    <text evidence="2">The sequence shown here is derived from an EMBL/GenBank/DDBJ whole genome shotgun (WGS) entry which is preliminary data.</text>
</comment>
<proteinExistence type="predicted"/>
<reference evidence="2 3" key="1">
    <citation type="submission" date="2013-02" db="EMBL/GenBank/DDBJ databases">
        <authorList>
            <person name="Harkins D.M."/>
            <person name="Durkin A.S."/>
            <person name="Brinkac L.M."/>
            <person name="Haft D.H."/>
            <person name="Selengut J.D."/>
            <person name="Sanka R."/>
            <person name="DePew J."/>
            <person name="Purushe J."/>
            <person name="Picardeau M."/>
            <person name="Werts C."/>
            <person name="Goarant C."/>
            <person name="Vinetz J.M."/>
            <person name="Sutton G.G."/>
            <person name="Nierman W.C."/>
            <person name="Fouts D.E."/>
        </authorList>
    </citation>
    <scope>NUCLEOTIDE SEQUENCE [LARGE SCALE GENOMIC DNA]</scope>
    <source>
        <strain evidence="2 3">200703203</strain>
    </source>
</reference>
<feature type="compositionally biased region" description="Acidic residues" evidence="1">
    <location>
        <begin position="38"/>
        <end position="49"/>
    </location>
</feature>
<evidence type="ECO:0000313" key="2">
    <source>
        <dbReference type="EMBL" id="EMY24479.1"/>
    </source>
</evidence>
<evidence type="ECO:0000313" key="3">
    <source>
        <dbReference type="Proteomes" id="UP000012220"/>
    </source>
</evidence>
<protein>
    <submittedName>
        <fullName evidence="2">Uncharacterized protein</fullName>
    </submittedName>
</protein>